<dbReference type="InterPro" id="IPR050765">
    <property type="entry name" value="Riboflavin_Biosynth_HTPR"/>
</dbReference>
<dbReference type="OrthoDB" id="3471694at2"/>
<dbReference type="InterPro" id="IPR024072">
    <property type="entry name" value="DHFR-like_dom_sf"/>
</dbReference>
<proteinExistence type="predicted"/>
<dbReference type="Proteomes" id="UP000680750">
    <property type="component" value="Chromosome"/>
</dbReference>
<evidence type="ECO:0000259" key="1">
    <source>
        <dbReference type="Pfam" id="PF01872"/>
    </source>
</evidence>
<name>A0A810KZ58_9ACTN</name>
<dbReference type="Pfam" id="PF01872">
    <property type="entry name" value="RibD_C"/>
    <property type="match status" value="1"/>
</dbReference>
<dbReference type="PANTHER" id="PTHR38011">
    <property type="entry name" value="DIHYDROFOLATE REDUCTASE FAMILY PROTEIN (AFU_ORTHOLOGUE AFUA_8G06820)"/>
    <property type="match status" value="1"/>
</dbReference>
<evidence type="ECO:0000313" key="2">
    <source>
        <dbReference type="EMBL" id="BCJ28404.1"/>
    </source>
</evidence>
<organism evidence="2 3">
    <name type="scientific">Actinocatenispora sera</name>
    <dbReference type="NCBI Taxonomy" id="390989"/>
    <lineage>
        <taxon>Bacteria</taxon>
        <taxon>Bacillati</taxon>
        <taxon>Actinomycetota</taxon>
        <taxon>Actinomycetes</taxon>
        <taxon>Micromonosporales</taxon>
        <taxon>Micromonosporaceae</taxon>
        <taxon>Actinocatenispora</taxon>
    </lineage>
</organism>
<dbReference type="EMBL" id="AP023354">
    <property type="protein sequence ID" value="BCJ28404.1"/>
    <property type="molecule type" value="Genomic_DNA"/>
</dbReference>
<dbReference type="GO" id="GO:0009231">
    <property type="term" value="P:riboflavin biosynthetic process"/>
    <property type="evidence" value="ECO:0007669"/>
    <property type="project" value="InterPro"/>
</dbReference>
<dbReference type="Gene3D" id="3.40.430.10">
    <property type="entry name" value="Dihydrofolate Reductase, subunit A"/>
    <property type="match status" value="1"/>
</dbReference>
<dbReference type="RefSeq" id="WP_030445772.1">
    <property type="nucleotide sequence ID" value="NZ_AP023354.1"/>
</dbReference>
<protein>
    <submittedName>
        <fullName evidence="2">Dihydrofolate reductase</fullName>
    </submittedName>
</protein>
<dbReference type="GO" id="GO:0008703">
    <property type="term" value="F:5-amino-6-(5-phosphoribosylamino)uracil reductase activity"/>
    <property type="evidence" value="ECO:0007669"/>
    <property type="project" value="InterPro"/>
</dbReference>
<dbReference type="KEGG" id="aser:Asera_25120"/>
<evidence type="ECO:0000313" key="3">
    <source>
        <dbReference type="Proteomes" id="UP000680750"/>
    </source>
</evidence>
<accession>A0A810KZ58</accession>
<dbReference type="InterPro" id="IPR002734">
    <property type="entry name" value="RibDG_C"/>
</dbReference>
<feature type="domain" description="Bacterial bifunctional deaminase-reductase C-terminal" evidence="1">
    <location>
        <begin position="80"/>
        <end position="181"/>
    </location>
</feature>
<reference evidence="2" key="1">
    <citation type="submission" date="2020-08" db="EMBL/GenBank/DDBJ databases">
        <title>Whole genome shotgun sequence of Actinocatenispora sera NBRC 101916.</title>
        <authorList>
            <person name="Komaki H."/>
            <person name="Tamura T."/>
        </authorList>
    </citation>
    <scope>NUCLEOTIDE SEQUENCE</scope>
    <source>
        <strain evidence="2">NBRC 101916</strain>
    </source>
</reference>
<keyword evidence="3" id="KW-1185">Reference proteome</keyword>
<sequence>MRRLKIIEHVSLDGVVQHSVDGDDFPYPNWNVPFRTPEGRDAVLAMHGERFDLLLGRRTYDLWARFWPTVPANPMADRLNAATKFVATHRPETLHWGPAEPLGPDVAEGVRRVKADDGPDLVLCGSSTLTSTLLEQGLADEVVLIVYPVVLGTGKRFVAEGTPARSLELAETQTTPSGVVLTRYQLAGPLTAA</sequence>
<dbReference type="AlphaFoldDB" id="A0A810KZ58"/>
<dbReference type="SUPFAM" id="SSF53597">
    <property type="entry name" value="Dihydrofolate reductase-like"/>
    <property type="match status" value="1"/>
</dbReference>
<dbReference type="PANTHER" id="PTHR38011:SF2">
    <property type="entry name" value="BIFUNCTIONAL DEAMINASE-REDUCTASE DOMAIN PROTEIN"/>
    <property type="match status" value="1"/>
</dbReference>
<gene>
    <name evidence="2" type="ORF">Asera_25120</name>
</gene>